<evidence type="ECO:0000313" key="1">
    <source>
        <dbReference type="EMBL" id="VDO01192.1"/>
    </source>
</evidence>
<dbReference type="OrthoDB" id="361494at2759"/>
<keyword evidence="2" id="KW-1185">Reference proteome</keyword>
<sequence>MRSLYSKKRDQKVEGDEDILNTLNKHAYMCPAETIPVGNSKELLCGDGASGEYLYAARLLPSHAVVCGGSGFREVRVVSRETKMASRDSLLFHTTSHCGNLEQFTILSLQ</sequence>
<dbReference type="Proteomes" id="UP000278807">
    <property type="component" value="Unassembled WGS sequence"/>
</dbReference>
<proteinExistence type="predicted"/>
<dbReference type="AlphaFoldDB" id="A0A3P7V694"/>
<name>A0A3P7V694_RODNA</name>
<reference evidence="1 2" key="1">
    <citation type="submission" date="2018-11" db="EMBL/GenBank/DDBJ databases">
        <authorList>
            <consortium name="Pathogen Informatics"/>
        </authorList>
    </citation>
    <scope>NUCLEOTIDE SEQUENCE [LARGE SCALE GENOMIC DNA]</scope>
</reference>
<gene>
    <name evidence="1" type="ORF">HNAJ_LOCUS5332</name>
</gene>
<accession>A0A3P7V694</accession>
<organism evidence="1 2">
    <name type="scientific">Rodentolepis nana</name>
    <name type="common">Dwarf tapeworm</name>
    <name type="synonym">Hymenolepis nana</name>
    <dbReference type="NCBI Taxonomy" id="102285"/>
    <lineage>
        <taxon>Eukaryota</taxon>
        <taxon>Metazoa</taxon>
        <taxon>Spiralia</taxon>
        <taxon>Lophotrochozoa</taxon>
        <taxon>Platyhelminthes</taxon>
        <taxon>Cestoda</taxon>
        <taxon>Eucestoda</taxon>
        <taxon>Cyclophyllidea</taxon>
        <taxon>Hymenolepididae</taxon>
        <taxon>Rodentolepis</taxon>
    </lineage>
</organism>
<evidence type="ECO:0000313" key="2">
    <source>
        <dbReference type="Proteomes" id="UP000278807"/>
    </source>
</evidence>
<dbReference type="EMBL" id="UZAE01004441">
    <property type="protein sequence ID" value="VDO01192.1"/>
    <property type="molecule type" value="Genomic_DNA"/>
</dbReference>
<protein>
    <submittedName>
        <fullName evidence="1">Uncharacterized protein</fullName>
    </submittedName>
</protein>